<feature type="transmembrane region" description="Helical" evidence="1">
    <location>
        <begin position="178"/>
        <end position="198"/>
    </location>
</feature>
<keyword evidence="2" id="KW-0732">Signal</keyword>
<keyword evidence="1" id="KW-1133">Transmembrane helix</keyword>
<proteinExistence type="predicted"/>
<organism evidence="3 4">
    <name type="scientific">Clavelina lepadiformis</name>
    <name type="common">Light-bulb sea squirt</name>
    <name type="synonym">Ascidia lepadiformis</name>
    <dbReference type="NCBI Taxonomy" id="159417"/>
    <lineage>
        <taxon>Eukaryota</taxon>
        <taxon>Metazoa</taxon>
        <taxon>Chordata</taxon>
        <taxon>Tunicata</taxon>
        <taxon>Ascidiacea</taxon>
        <taxon>Aplousobranchia</taxon>
        <taxon>Clavelinidae</taxon>
        <taxon>Clavelina</taxon>
    </lineage>
</organism>
<evidence type="ECO:0000313" key="4">
    <source>
        <dbReference type="Proteomes" id="UP001642483"/>
    </source>
</evidence>
<gene>
    <name evidence="3" type="ORF">CVLEPA_LOCUS15252</name>
</gene>
<accession>A0ABP0FXD1</accession>
<keyword evidence="1" id="KW-0472">Membrane</keyword>
<evidence type="ECO:0000256" key="1">
    <source>
        <dbReference type="SAM" id="Phobius"/>
    </source>
</evidence>
<dbReference type="EMBL" id="CAWYQH010000097">
    <property type="protein sequence ID" value="CAK8684263.1"/>
    <property type="molecule type" value="Genomic_DNA"/>
</dbReference>
<keyword evidence="4" id="KW-1185">Reference proteome</keyword>
<comment type="caution">
    <text evidence="3">The sequence shown here is derived from an EMBL/GenBank/DDBJ whole genome shotgun (WGS) entry which is preliminary data.</text>
</comment>
<feature type="signal peptide" evidence="2">
    <location>
        <begin position="1"/>
        <end position="19"/>
    </location>
</feature>
<sequence length="233" mass="26201">MVLKFILFLLLLGLNLTVATNPPLVRNKRRPDLCQEGKSEIVVETNASQRRRCGYCNNTQFYNHENKTCDLLPQDGEMCSNKQTFSFWDACKKTKCITYGEPGKLGLCSIKYWDSTSAVTKAPTTPASHTSPKWPAPILPTTEFRPTTPILETPTNPDTTKTKNVNTKYAECECHLGIWGYVIAFAGGFCLCLLIVQWKEVLQKRCSKIATIWRTSNNQQAQGTETEDNLLPS</sequence>
<name>A0ABP0FXD1_CLALP</name>
<protein>
    <submittedName>
        <fullName evidence="3">Uncharacterized protein</fullName>
    </submittedName>
</protein>
<feature type="chain" id="PRO_5047396792" evidence="2">
    <location>
        <begin position="20"/>
        <end position="233"/>
    </location>
</feature>
<keyword evidence="1" id="KW-0812">Transmembrane</keyword>
<evidence type="ECO:0000313" key="3">
    <source>
        <dbReference type="EMBL" id="CAK8684263.1"/>
    </source>
</evidence>
<dbReference type="Proteomes" id="UP001642483">
    <property type="component" value="Unassembled WGS sequence"/>
</dbReference>
<evidence type="ECO:0000256" key="2">
    <source>
        <dbReference type="SAM" id="SignalP"/>
    </source>
</evidence>
<reference evidence="3 4" key="1">
    <citation type="submission" date="2024-02" db="EMBL/GenBank/DDBJ databases">
        <authorList>
            <person name="Daric V."/>
            <person name="Darras S."/>
        </authorList>
    </citation>
    <scope>NUCLEOTIDE SEQUENCE [LARGE SCALE GENOMIC DNA]</scope>
</reference>